<dbReference type="EMBL" id="MU268794">
    <property type="protein sequence ID" value="KAH7903720.1"/>
    <property type="molecule type" value="Genomic_DNA"/>
</dbReference>
<sequence>MSSERLEKLINQCKSNDVDLKVDAVTKLQVEFESGTEITDPEPLISVLKACLRISNQHLTTATLSALPPFLPLVISRINAPAPQARPLSASSSNSSAPGSAHDTATLRQVMLAFLPAPGVFERLGDSREKARDKARETLVILGGLAFRSTPSVSTSSKIKDSRIETPLAMFERFLKDSGLSSKVWRVREQSILTLVHIRRTHHLFPIRPYLPLLVDTLEDTDGNVRACAGPSVIELFTGPGVSDAARSDLKKELTKKGVRKAIVDNIQTKLMSGSTRSAGASTPHSEGSENGDGIIAAKKEYVPPSLMLQQGRRPTVGAASGNGAGNGMSRAVSQGNVREIPRPASRSAMVSPPPLPTPTSDTASAVESAFIASSRDLENEFAAFVKPFEGRETEHNWAVRERAIQRVRGMIKGDIHNRYPDVFFLALKEGFIQASLKTLASLRTTVSANTCSLYTELAIALGPNMDPFCDTLYAHLLRMAGFTKKIAATQSQASVSALMQNTSPQPRTLLPLLWAGIQEKTVQARAFIVSHIKEYLSIHGTKPSARAHIESAGGVDILEKCVRKALADPNAGVRESARIAFWVFDGVWHDRAVVIIEGLDTIARKQLEKACPNPGSIVGIAPPTTPSVKKSSVAAAIAASRAKAKAIATAPPTLRHQATSSSHVTRATSPPAKRVITSPVSPSAKGGSAAAASGSNGRSASPTPLPRPSRMSLSPPTSPRSRILSGGTMPRSVSSSAIPMMASHTRSTSDSSQSNGSTDASTRKRTSSPLANIQQLPNRGPAVRKAISPSSAGMTTDAMGSPTPRRTAAVPVPPRQSTTFSDVPDTDESLLLASAVPIPEDSDSDMDESVNLMSFSTPYKLFPPASDPTPVPAREYQSTTISSPSRQYQLPTPSFSPRSEQSTPNTVSNALSNDSPGKSPGLFPVEEALRTRAEQAQSAAERLLELNDPEEEDHQHSVIPASLLLGSGGVGHGIESSGGNGTFTSTPNPKAKLTSSGAVTGGMGIGAAIRRTLAPPVTPDNRTANILRQAALFKNSPAAHGNNGNGHVGGESLVKPLQDQTHETGWWLKRTSMIDHGTPLKGVSADDRVEELRHYCVALESDEADIRVLQKLSLLCSNNPVAGETDIGDGIGFNDTASPLSPGLGLPASVSP</sequence>
<proteinExistence type="predicted"/>
<keyword evidence="2" id="KW-1185">Reference proteome</keyword>
<comment type="caution">
    <text evidence="1">The sequence shown here is derived from an EMBL/GenBank/DDBJ whole genome shotgun (WGS) entry which is preliminary data.</text>
</comment>
<reference evidence="1" key="1">
    <citation type="journal article" date="2021" name="New Phytol.">
        <title>Evolutionary innovations through gain and loss of genes in the ectomycorrhizal Boletales.</title>
        <authorList>
            <person name="Wu G."/>
            <person name="Miyauchi S."/>
            <person name="Morin E."/>
            <person name="Kuo A."/>
            <person name="Drula E."/>
            <person name="Varga T."/>
            <person name="Kohler A."/>
            <person name="Feng B."/>
            <person name="Cao Y."/>
            <person name="Lipzen A."/>
            <person name="Daum C."/>
            <person name="Hundley H."/>
            <person name="Pangilinan J."/>
            <person name="Johnson J."/>
            <person name="Barry K."/>
            <person name="LaButti K."/>
            <person name="Ng V."/>
            <person name="Ahrendt S."/>
            <person name="Min B."/>
            <person name="Choi I.G."/>
            <person name="Park H."/>
            <person name="Plett J.M."/>
            <person name="Magnuson J."/>
            <person name="Spatafora J.W."/>
            <person name="Nagy L.G."/>
            <person name="Henrissat B."/>
            <person name="Grigoriev I.V."/>
            <person name="Yang Z.L."/>
            <person name="Xu J."/>
            <person name="Martin F.M."/>
        </authorList>
    </citation>
    <scope>NUCLEOTIDE SEQUENCE</scope>
    <source>
        <strain evidence="1">ATCC 28755</strain>
    </source>
</reference>
<protein>
    <submittedName>
        <fullName evidence="1">Clasp N terminal-domain-containing protein</fullName>
    </submittedName>
</protein>
<evidence type="ECO:0000313" key="2">
    <source>
        <dbReference type="Proteomes" id="UP000790377"/>
    </source>
</evidence>
<name>A0ACB7ZRL1_9AGAM</name>
<gene>
    <name evidence="1" type="ORF">BJ138DRAFT_1167707</name>
</gene>
<organism evidence="1 2">
    <name type="scientific">Hygrophoropsis aurantiaca</name>
    <dbReference type="NCBI Taxonomy" id="72124"/>
    <lineage>
        <taxon>Eukaryota</taxon>
        <taxon>Fungi</taxon>
        <taxon>Dikarya</taxon>
        <taxon>Basidiomycota</taxon>
        <taxon>Agaricomycotina</taxon>
        <taxon>Agaricomycetes</taxon>
        <taxon>Agaricomycetidae</taxon>
        <taxon>Boletales</taxon>
        <taxon>Coniophorineae</taxon>
        <taxon>Hygrophoropsidaceae</taxon>
        <taxon>Hygrophoropsis</taxon>
    </lineage>
</organism>
<feature type="non-terminal residue" evidence="1">
    <location>
        <position position="1153"/>
    </location>
</feature>
<evidence type="ECO:0000313" key="1">
    <source>
        <dbReference type="EMBL" id="KAH7903720.1"/>
    </source>
</evidence>
<accession>A0ACB7ZRL1</accession>
<dbReference type="Proteomes" id="UP000790377">
    <property type="component" value="Unassembled WGS sequence"/>
</dbReference>